<dbReference type="AlphaFoldDB" id="A0A2P6Q1M4"/>
<gene>
    <name evidence="1" type="ORF">RchiOBHm_Chr6g0312041</name>
</gene>
<name>A0A2P6Q1M4_ROSCH</name>
<dbReference type="Gramene" id="PRQ28067">
    <property type="protein sequence ID" value="PRQ28067"/>
    <property type="gene ID" value="RchiOBHm_Chr6g0312041"/>
</dbReference>
<dbReference type="OrthoDB" id="1911663at2759"/>
<dbReference type="PANTHER" id="PTHR33108">
    <property type="entry name" value="OS01G0745000 PROTEIN"/>
    <property type="match status" value="1"/>
</dbReference>
<dbReference type="STRING" id="74649.A0A2P6Q1M4"/>
<evidence type="ECO:0008006" key="3">
    <source>
        <dbReference type="Google" id="ProtNLM"/>
    </source>
</evidence>
<sequence>MEESAAGADEVEMVTCHCCGLEEECTPGYIAREREKHHGRWICGLCTTAIEEDGMKLQRKITADEAIRRHVKFYENFRSTSPRRSVDSSAAEDEEEEKDLLISKVMQLLRRTLDSPRRTGTGSGRGAFDHRLLRSKSCFATLGEKGLD</sequence>
<proteinExistence type="predicted"/>
<dbReference type="Pfam" id="PF07911">
    <property type="entry name" value="DUF1677"/>
    <property type="match status" value="1"/>
</dbReference>
<reference evidence="1 2" key="1">
    <citation type="journal article" date="2018" name="Nat. Genet.">
        <title>The Rosa genome provides new insights in the design of modern roses.</title>
        <authorList>
            <person name="Bendahmane M."/>
        </authorList>
    </citation>
    <scope>NUCLEOTIDE SEQUENCE [LARGE SCALE GENOMIC DNA]</scope>
    <source>
        <strain evidence="2">cv. Old Blush</strain>
    </source>
</reference>
<dbReference type="OMA" id="REEYMGR"/>
<evidence type="ECO:0000313" key="1">
    <source>
        <dbReference type="EMBL" id="PRQ28067.1"/>
    </source>
</evidence>
<dbReference type="EMBL" id="PDCK01000044">
    <property type="protein sequence ID" value="PRQ28067.1"/>
    <property type="molecule type" value="Genomic_DNA"/>
</dbReference>
<keyword evidence="2" id="KW-1185">Reference proteome</keyword>
<organism evidence="1 2">
    <name type="scientific">Rosa chinensis</name>
    <name type="common">China rose</name>
    <dbReference type="NCBI Taxonomy" id="74649"/>
    <lineage>
        <taxon>Eukaryota</taxon>
        <taxon>Viridiplantae</taxon>
        <taxon>Streptophyta</taxon>
        <taxon>Embryophyta</taxon>
        <taxon>Tracheophyta</taxon>
        <taxon>Spermatophyta</taxon>
        <taxon>Magnoliopsida</taxon>
        <taxon>eudicotyledons</taxon>
        <taxon>Gunneridae</taxon>
        <taxon>Pentapetalae</taxon>
        <taxon>rosids</taxon>
        <taxon>fabids</taxon>
        <taxon>Rosales</taxon>
        <taxon>Rosaceae</taxon>
        <taxon>Rosoideae</taxon>
        <taxon>Rosoideae incertae sedis</taxon>
        <taxon>Rosa</taxon>
    </lineage>
</organism>
<evidence type="ECO:0000313" key="2">
    <source>
        <dbReference type="Proteomes" id="UP000238479"/>
    </source>
</evidence>
<comment type="caution">
    <text evidence="1">The sequence shown here is derived from an EMBL/GenBank/DDBJ whole genome shotgun (WGS) entry which is preliminary data.</text>
</comment>
<accession>A0A2P6Q1M4</accession>
<dbReference type="Proteomes" id="UP000238479">
    <property type="component" value="Chromosome 6"/>
</dbReference>
<dbReference type="PANTHER" id="PTHR33108:SF56">
    <property type="entry name" value="DUF1677 FAMILY PROTEIN"/>
    <property type="match status" value="1"/>
</dbReference>
<dbReference type="InterPro" id="IPR012876">
    <property type="entry name" value="DUF1677_pln"/>
</dbReference>
<protein>
    <recommendedName>
        <fullName evidence="3">DUF1677 family protein</fullName>
    </recommendedName>
</protein>